<organism evidence="16 17">
    <name type="scientific">Pontibacillus yanchengensis Y32</name>
    <dbReference type="NCBI Taxonomy" id="1385514"/>
    <lineage>
        <taxon>Bacteria</taxon>
        <taxon>Bacillati</taxon>
        <taxon>Bacillota</taxon>
        <taxon>Bacilli</taxon>
        <taxon>Bacillales</taxon>
        <taxon>Bacillaceae</taxon>
        <taxon>Pontibacillus</taxon>
    </lineage>
</organism>
<gene>
    <name evidence="12" type="primary">dnaG</name>
    <name evidence="16" type="ORF">N782_07300</name>
</gene>
<evidence type="ECO:0000256" key="1">
    <source>
        <dbReference type="ARBA" id="ARBA00022478"/>
    </source>
</evidence>
<proteinExistence type="inferred from homology"/>
<dbReference type="Pfam" id="PF10410">
    <property type="entry name" value="DnaB_bind"/>
    <property type="match status" value="1"/>
</dbReference>
<comment type="caution">
    <text evidence="16">The sequence shown here is derived from an EMBL/GenBank/DDBJ whole genome shotgun (WGS) entry which is preliminary data.</text>
</comment>
<keyword evidence="11 12" id="KW-0804">Transcription</keyword>
<dbReference type="GO" id="GO:0005737">
    <property type="term" value="C:cytoplasm"/>
    <property type="evidence" value="ECO:0007669"/>
    <property type="project" value="TreeGrafter"/>
</dbReference>
<dbReference type="OrthoDB" id="9803773at2"/>
<keyword evidence="6 12" id="KW-0479">Metal-binding</keyword>
<dbReference type="GO" id="GO:0003899">
    <property type="term" value="F:DNA-directed RNA polymerase activity"/>
    <property type="evidence" value="ECO:0007669"/>
    <property type="project" value="UniProtKB-UniRule"/>
</dbReference>
<dbReference type="SUPFAM" id="SSF48024">
    <property type="entry name" value="N-terminal domain of DnaB helicase"/>
    <property type="match status" value="1"/>
</dbReference>
<keyword evidence="7 12" id="KW-0863">Zinc-finger</keyword>
<protein>
    <recommendedName>
        <fullName evidence="12 13">DNA primase</fullName>
        <ecNumber evidence="12">2.7.7.101</ecNumber>
    </recommendedName>
</protein>
<dbReference type="InterPro" id="IPR036185">
    <property type="entry name" value="DNA_heli_DnaB-like_N_sf"/>
</dbReference>
<keyword evidence="17" id="KW-1185">Reference proteome</keyword>
<keyword evidence="4 12" id="KW-0548">Nucleotidyltransferase</keyword>
<dbReference type="InterPro" id="IPR002694">
    <property type="entry name" value="Znf_CHC2"/>
</dbReference>
<evidence type="ECO:0000256" key="2">
    <source>
        <dbReference type="ARBA" id="ARBA00022515"/>
    </source>
</evidence>
<dbReference type="GO" id="GO:0003677">
    <property type="term" value="F:DNA binding"/>
    <property type="evidence" value="ECO:0007669"/>
    <property type="project" value="UniProtKB-KW"/>
</dbReference>
<evidence type="ECO:0000256" key="3">
    <source>
        <dbReference type="ARBA" id="ARBA00022679"/>
    </source>
</evidence>
<dbReference type="Pfam" id="PF01807">
    <property type="entry name" value="Zn_ribbon_DnaG"/>
    <property type="match status" value="1"/>
</dbReference>
<dbReference type="Proteomes" id="UP000030147">
    <property type="component" value="Unassembled WGS sequence"/>
</dbReference>
<dbReference type="InterPro" id="IPR037068">
    <property type="entry name" value="DNA_primase_core_N_sf"/>
</dbReference>
<keyword evidence="10 12" id="KW-0238">DNA-binding</keyword>
<keyword evidence="8 12" id="KW-0862">Zinc</keyword>
<keyword evidence="9" id="KW-0460">Magnesium</keyword>
<dbReference type="FunFam" id="3.90.980.10:FF:000001">
    <property type="entry name" value="DNA primase"/>
    <property type="match status" value="1"/>
</dbReference>
<evidence type="ECO:0000256" key="7">
    <source>
        <dbReference type="ARBA" id="ARBA00022771"/>
    </source>
</evidence>
<keyword evidence="1 12" id="KW-0240">DNA-directed RNA polymerase</keyword>
<dbReference type="Gene3D" id="3.90.980.10">
    <property type="entry name" value="DNA primase, catalytic core, N-terminal domain"/>
    <property type="match status" value="1"/>
</dbReference>
<dbReference type="GO" id="GO:0006269">
    <property type="term" value="P:DNA replication, synthesis of primer"/>
    <property type="evidence" value="ECO:0007669"/>
    <property type="project" value="UniProtKB-UniRule"/>
</dbReference>
<dbReference type="EC" id="2.7.7.101" evidence="12"/>
<dbReference type="NCBIfam" id="TIGR01391">
    <property type="entry name" value="dnaG"/>
    <property type="match status" value="1"/>
</dbReference>
<dbReference type="InterPro" id="IPR050219">
    <property type="entry name" value="DnaG_primase"/>
</dbReference>
<name>A0A0A2TGC4_9BACI</name>
<dbReference type="GO" id="GO:1990077">
    <property type="term" value="C:primosome complex"/>
    <property type="evidence" value="ECO:0007669"/>
    <property type="project" value="UniProtKB-KW"/>
</dbReference>
<comment type="similarity">
    <text evidence="12 13">Belongs to the DnaG primase family.</text>
</comment>
<keyword evidence="5 12" id="KW-0235">DNA replication</keyword>
<dbReference type="Pfam" id="PF13155">
    <property type="entry name" value="Toprim_2"/>
    <property type="match status" value="1"/>
</dbReference>
<dbReference type="PANTHER" id="PTHR30313">
    <property type="entry name" value="DNA PRIMASE"/>
    <property type="match status" value="1"/>
</dbReference>
<dbReference type="InterPro" id="IPR006171">
    <property type="entry name" value="TOPRIM_dom"/>
</dbReference>
<comment type="domain">
    <text evidence="12">Contains an N-terminal zinc-binding domain, a central core domain that contains the primase activity, and a C-terminal DnaB-binding domain.</text>
</comment>
<dbReference type="eggNOG" id="COG0358">
    <property type="taxonomic scope" value="Bacteria"/>
</dbReference>
<dbReference type="InterPro" id="IPR006295">
    <property type="entry name" value="DNA_primase_DnaG"/>
</dbReference>
<evidence type="ECO:0000256" key="5">
    <source>
        <dbReference type="ARBA" id="ARBA00022705"/>
    </source>
</evidence>
<dbReference type="InterPro" id="IPR013264">
    <property type="entry name" value="DNAG_N"/>
</dbReference>
<keyword evidence="3 12" id="KW-0808">Transferase</keyword>
<evidence type="ECO:0000256" key="14">
    <source>
        <dbReference type="PIRSR" id="PIRSR002811-1"/>
    </source>
</evidence>
<evidence type="ECO:0000256" key="6">
    <source>
        <dbReference type="ARBA" id="ARBA00022723"/>
    </source>
</evidence>
<dbReference type="InterPro" id="IPR030846">
    <property type="entry name" value="DnaG_bac"/>
</dbReference>
<dbReference type="SMART" id="SM00493">
    <property type="entry name" value="TOPRIM"/>
    <property type="match status" value="1"/>
</dbReference>
<dbReference type="InterPro" id="IPR019475">
    <property type="entry name" value="DNA_primase_DnaB-bd"/>
</dbReference>
<dbReference type="GO" id="GO:0008270">
    <property type="term" value="F:zinc ion binding"/>
    <property type="evidence" value="ECO:0007669"/>
    <property type="project" value="UniProtKB-UniRule"/>
</dbReference>
<evidence type="ECO:0000256" key="10">
    <source>
        <dbReference type="ARBA" id="ARBA00023125"/>
    </source>
</evidence>
<evidence type="ECO:0000256" key="13">
    <source>
        <dbReference type="PIRNR" id="PIRNR002811"/>
    </source>
</evidence>
<sequence length="604" mass="68639">MSTRIPDSIVEEIRNANDIADVVGEYVQLTKKSRNYFGLCPFHNEKTPSFSVSPDKQIFHCFGCGKGGNVFTFIREMEGISFQEAVQLLGEKSGHQLPEGTSGNNDASQSNPELQNLYEAHTWLTKLYHHLLRHTKEGKDGYELLKQRGLTDETIDEFQLGFAPNSKDFTKKFLENKGFHPQSMVKGGLLSYNESGQYGDRFRGRVIFPIRNHQGKTVAFAGRSVNGNDPKYLNSPETDLFHKGKILYNFDLARAEIRKRGEVVLFEGQMDVISAYQAGIKNGIATLGTSITDAQAKLIRRYVERVIICYDSDDAGIEASYKAANALKQAGCEVRVATVRDGKDPDEYIHQFGSESFQQQVLDASATYMGFMIQYLKRGYNLQHEGDRITYIEKVLDEISKMDKPLERDHYVREVAADNNLSVEVLEKEIIDRRKKQGLDKDKNQTKSYTNYQEPTNKGSKLLPAFHNAERQLIHYMMQDLSVAEKVQEQLGGAFNLPEHQVIVTYLYAFYEEGYAPNSSQFIEHIPDPNVKNLVSEIAMMKLQPEISDPEIQDYIRVIQAKKNEQENIASLQAKQKEAERQQDPVRAAQIAMQILELKKSLKS</sequence>
<evidence type="ECO:0000259" key="15">
    <source>
        <dbReference type="PROSITE" id="PS50880"/>
    </source>
</evidence>
<comment type="catalytic activity">
    <reaction evidence="12">
        <text>ssDNA + n NTP = ssDNA/pppN(pN)n-1 hybrid + (n-1) diphosphate.</text>
        <dbReference type="EC" id="2.7.7.101"/>
    </reaction>
</comment>
<comment type="subunit">
    <text evidence="12">Monomer. Interacts with DnaB.</text>
</comment>
<feature type="zinc finger region" description="CHC2-type" evidence="12 14">
    <location>
        <begin position="40"/>
        <end position="64"/>
    </location>
</feature>
<dbReference type="STRING" id="1385514.N782_07300"/>
<dbReference type="GO" id="GO:0005524">
    <property type="term" value="F:ATP binding"/>
    <property type="evidence" value="ECO:0007669"/>
    <property type="project" value="InterPro"/>
</dbReference>
<reference evidence="16 17" key="1">
    <citation type="journal article" date="2015" name="Stand. Genomic Sci.">
        <title>High quality draft genome sequence of the moderately halophilic bacterium Pontibacillus yanchengensis Y32(T) and comparison among Pontibacillus genomes.</title>
        <authorList>
            <person name="Huang J."/>
            <person name="Qiao Z.X."/>
            <person name="Tang J.W."/>
            <person name="Wang G."/>
        </authorList>
    </citation>
    <scope>NUCLEOTIDE SEQUENCE [LARGE SCALE GENOMIC DNA]</scope>
    <source>
        <strain evidence="16 17">Y32</strain>
    </source>
</reference>
<evidence type="ECO:0000256" key="8">
    <source>
        <dbReference type="ARBA" id="ARBA00022833"/>
    </source>
</evidence>
<dbReference type="HAMAP" id="MF_00974">
    <property type="entry name" value="DNA_primase_DnaG"/>
    <property type="match status" value="1"/>
</dbReference>
<dbReference type="Pfam" id="PF08275">
    <property type="entry name" value="DNAG_N"/>
    <property type="match status" value="1"/>
</dbReference>
<dbReference type="InterPro" id="IPR016136">
    <property type="entry name" value="DNA_helicase_N/primase_C"/>
</dbReference>
<dbReference type="SMART" id="SM00400">
    <property type="entry name" value="ZnF_CHCC"/>
    <property type="match status" value="1"/>
</dbReference>
<dbReference type="InterPro" id="IPR036977">
    <property type="entry name" value="DNA_primase_Znf_CHC2"/>
</dbReference>
<dbReference type="AlphaFoldDB" id="A0A0A2TGC4"/>
<comment type="cofactor">
    <cofactor evidence="12 13 14">
        <name>Zn(2+)</name>
        <dbReference type="ChEBI" id="CHEBI:29105"/>
    </cofactor>
    <text evidence="12 13 14">Binds 1 zinc ion per monomer.</text>
</comment>
<dbReference type="InterPro" id="IPR034151">
    <property type="entry name" value="TOPRIM_DnaG_bac"/>
</dbReference>
<dbReference type="Gene3D" id="3.40.1360.10">
    <property type="match status" value="1"/>
</dbReference>
<evidence type="ECO:0000256" key="9">
    <source>
        <dbReference type="ARBA" id="ARBA00022842"/>
    </source>
</evidence>
<dbReference type="GO" id="GO:0003678">
    <property type="term" value="F:DNA helicase activity"/>
    <property type="evidence" value="ECO:0007669"/>
    <property type="project" value="InterPro"/>
</dbReference>
<dbReference type="RefSeq" id="WP_036818323.1">
    <property type="nucleotide sequence ID" value="NZ_AVBF01000017.1"/>
</dbReference>
<dbReference type="EMBL" id="AVBF01000017">
    <property type="protein sequence ID" value="KGP73166.1"/>
    <property type="molecule type" value="Genomic_DNA"/>
</dbReference>
<dbReference type="SUPFAM" id="SSF56731">
    <property type="entry name" value="DNA primase core"/>
    <property type="match status" value="1"/>
</dbReference>
<dbReference type="Gene3D" id="6.10.140.360">
    <property type="match status" value="1"/>
</dbReference>
<dbReference type="FunFam" id="3.90.580.10:FF:000001">
    <property type="entry name" value="DNA primase"/>
    <property type="match status" value="1"/>
</dbReference>
<dbReference type="PANTHER" id="PTHR30313:SF2">
    <property type="entry name" value="DNA PRIMASE"/>
    <property type="match status" value="1"/>
</dbReference>
<keyword evidence="2 12" id="KW-0639">Primosome</keyword>
<dbReference type="GO" id="GO:0000428">
    <property type="term" value="C:DNA-directed RNA polymerase complex"/>
    <property type="evidence" value="ECO:0007669"/>
    <property type="project" value="UniProtKB-KW"/>
</dbReference>
<comment type="function">
    <text evidence="12 13">RNA polymerase that catalyzes the synthesis of short RNA molecules used as primers for DNA polymerase during DNA replication.</text>
</comment>
<dbReference type="PIRSF" id="PIRSF002811">
    <property type="entry name" value="DnaG"/>
    <property type="match status" value="1"/>
</dbReference>
<evidence type="ECO:0000313" key="16">
    <source>
        <dbReference type="EMBL" id="KGP73166.1"/>
    </source>
</evidence>
<evidence type="ECO:0000256" key="11">
    <source>
        <dbReference type="ARBA" id="ARBA00023163"/>
    </source>
</evidence>
<dbReference type="CDD" id="cd03364">
    <property type="entry name" value="TOPRIM_DnaG_primases"/>
    <property type="match status" value="1"/>
</dbReference>
<evidence type="ECO:0000256" key="4">
    <source>
        <dbReference type="ARBA" id="ARBA00022695"/>
    </source>
</evidence>
<dbReference type="PROSITE" id="PS50880">
    <property type="entry name" value="TOPRIM"/>
    <property type="match status" value="1"/>
</dbReference>
<dbReference type="Gene3D" id="1.10.860.10">
    <property type="entry name" value="DNAb Helicase, Chain A"/>
    <property type="match status" value="1"/>
</dbReference>
<dbReference type="Gene3D" id="3.90.580.10">
    <property type="entry name" value="Zinc finger, CHC2-type domain"/>
    <property type="match status" value="1"/>
</dbReference>
<accession>A0A0A2TGC4</accession>
<dbReference type="SUPFAM" id="SSF57783">
    <property type="entry name" value="Zinc beta-ribbon"/>
    <property type="match status" value="1"/>
</dbReference>
<feature type="domain" description="Toprim" evidence="15">
    <location>
        <begin position="261"/>
        <end position="342"/>
    </location>
</feature>
<evidence type="ECO:0000256" key="12">
    <source>
        <dbReference type="HAMAP-Rule" id="MF_00974"/>
    </source>
</evidence>
<evidence type="ECO:0000313" key="17">
    <source>
        <dbReference type="Proteomes" id="UP000030147"/>
    </source>
</evidence>